<keyword evidence="5" id="KW-1185">Reference proteome</keyword>
<dbReference type="Pfam" id="PF13692">
    <property type="entry name" value="Glyco_trans_1_4"/>
    <property type="match status" value="1"/>
</dbReference>
<keyword evidence="2" id="KW-0808">Transferase</keyword>
<dbReference type="InterPro" id="IPR028098">
    <property type="entry name" value="Glyco_trans_4-like_N"/>
</dbReference>
<protein>
    <recommendedName>
        <fullName evidence="3">Glycosyltransferase subfamily 4-like N-terminal domain-containing protein</fullName>
    </recommendedName>
</protein>
<comment type="caution">
    <text evidence="4">The sequence shown here is derived from an EMBL/GenBank/DDBJ whole genome shotgun (WGS) entry which is preliminary data.</text>
</comment>
<evidence type="ECO:0000256" key="2">
    <source>
        <dbReference type="ARBA" id="ARBA00022679"/>
    </source>
</evidence>
<dbReference type="EMBL" id="ATAX01000028">
    <property type="protein sequence ID" value="EWM52857.1"/>
    <property type="molecule type" value="Genomic_DNA"/>
</dbReference>
<dbReference type="PANTHER" id="PTHR12526:SF510">
    <property type="entry name" value="D-INOSITOL 3-PHOSPHATE GLYCOSYLTRANSFERASE"/>
    <property type="match status" value="1"/>
</dbReference>
<evidence type="ECO:0000313" key="4">
    <source>
        <dbReference type="EMBL" id="EWM52857.1"/>
    </source>
</evidence>
<reference evidence="4 5" key="1">
    <citation type="journal article" date="2014" name="PLoS ONE">
        <title>Rumen cellulosomics: divergent fiber-degrading strategies revealed by comparative genome-wide analysis of six ruminococcal strains.</title>
        <authorList>
            <person name="Dassa B."/>
            <person name="Borovok I."/>
            <person name="Ruimy-Israeli V."/>
            <person name="Lamed R."/>
            <person name="Flint H.J."/>
            <person name="Duncan S.H."/>
            <person name="Henrissat B."/>
            <person name="Coutinho P."/>
            <person name="Morrison M."/>
            <person name="Mosoni P."/>
            <person name="Yeoman C.J."/>
            <person name="White B.A."/>
            <person name="Bayer E.A."/>
        </authorList>
    </citation>
    <scope>NUCLEOTIDE SEQUENCE [LARGE SCALE GENOMIC DNA]</scope>
    <source>
        <strain evidence="4 5">007c</strain>
    </source>
</reference>
<sequence length="384" mass="44280">MKNKKKKIVMIGPVFPYKGGIAHYTGAMVKNLKKDFDVETVSYKMQYPKLLFRNEQKDFENDLFKIPGTKYLINTANPFNWIISAHKIKKMKPDHIIMQWWHPYFSPCYSCLSFMLRKIPRIFVCHNVFPHERFPMDRFLTKRALKRGSAYITHSEKEASDLKEITASPVYEATVHPVYNAFKIQDMSKEQAKQEAGIAPDKKMLLFFGFIRDYKGLRHIIDAMPEIVKFDADIELWVVGEFRSDKESYLEQIKKSGAESSIKIVDGYIPDSGIEKYFAAADIVVLPYESATQSGIVQIAYGFEKPVIATDVGGLPEVVLNEKTGYIVPPKDPHALAEAVCRFFRENRAEEFTENVRKEAYKYSWDRMNEVVQRLAEKTGAHEG</sequence>
<dbReference type="SUPFAM" id="SSF53756">
    <property type="entry name" value="UDP-Glycosyltransferase/glycogen phosphorylase"/>
    <property type="match status" value="1"/>
</dbReference>
<dbReference type="RefSeq" id="WP_019679999.1">
    <property type="nucleotide sequence ID" value="NZ_ATAX01000028.1"/>
</dbReference>
<keyword evidence="1" id="KW-0328">Glycosyltransferase</keyword>
<dbReference type="CDD" id="cd03801">
    <property type="entry name" value="GT4_PimA-like"/>
    <property type="match status" value="1"/>
</dbReference>
<dbReference type="PATRIC" id="fig|1341157.4.peg.2330"/>
<evidence type="ECO:0000259" key="3">
    <source>
        <dbReference type="Pfam" id="PF13439"/>
    </source>
</evidence>
<organism evidence="4 5">
    <name type="scientific">Ruminococcus flavefaciens 007c</name>
    <dbReference type="NCBI Taxonomy" id="1341157"/>
    <lineage>
        <taxon>Bacteria</taxon>
        <taxon>Bacillati</taxon>
        <taxon>Bacillota</taxon>
        <taxon>Clostridia</taxon>
        <taxon>Eubacteriales</taxon>
        <taxon>Oscillospiraceae</taxon>
        <taxon>Ruminococcus</taxon>
    </lineage>
</organism>
<dbReference type="PANTHER" id="PTHR12526">
    <property type="entry name" value="GLYCOSYLTRANSFERASE"/>
    <property type="match status" value="1"/>
</dbReference>
<gene>
    <name evidence="4" type="ORF">RF007C_14680</name>
</gene>
<dbReference type="OrthoDB" id="9806653at2"/>
<evidence type="ECO:0000256" key="1">
    <source>
        <dbReference type="ARBA" id="ARBA00022676"/>
    </source>
</evidence>
<proteinExistence type="predicted"/>
<accession>W7UWT8</accession>
<dbReference type="Proteomes" id="UP000019365">
    <property type="component" value="Unassembled WGS sequence"/>
</dbReference>
<dbReference type="eggNOG" id="COG0297">
    <property type="taxonomic scope" value="Bacteria"/>
</dbReference>
<dbReference type="AlphaFoldDB" id="W7UWT8"/>
<dbReference type="GO" id="GO:0016757">
    <property type="term" value="F:glycosyltransferase activity"/>
    <property type="evidence" value="ECO:0007669"/>
    <property type="project" value="UniProtKB-KW"/>
</dbReference>
<dbReference type="Gene3D" id="3.40.50.2000">
    <property type="entry name" value="Glycogen Phosphorylase B"/>
    <property type="match status" value="2"/>
</dbReference>
<evidence type="ECO:0000313" key="5">
    <source>
        <dbReference type="Proteomes" id="UP000019365"/>
    </source>
</evidence>
<feature type="domain" description="Glycosyltransferase subfamily 4-like N-terminal" evidence="3">
    <location>
        <begin position="19"/>
        <end position="166"/>
    </location>
</feature>
<name>W7UWT8_RUMFL</name>
<dbReference type="Pfam" id="PF13439">
    <property type="entry name" value="Glyco_transf_4"/>
    <property type="match status" value="1"/>
</dbReference>